<dbReference type="SMART" id="SM00409">
    <property type="entry name" value="IG"/>
    <property type="match status" value="1"/>
</dbReference>
<dbReference type="GO" id="GO:0009897">
    <property type="term" value="C:external side of plasma membrane"/>
    <property type="evidence" value="ECO:0007669"/>
    <property type="project" value="TreeGrafter"/>
</dbReference>
<keyword evidence="1" id="KW-0732">Signal</keyword>
<dbReference type="PROSITE" id="PS50835">
    <property type="entry name" value="IG_LIKE"/>
    <property type="match status" value="1"/>
</dbReference>
<reference evidence="4" key="2">
    <citation type="submission" date="2025-08" db="UniProtKB">
        <authorList>
            <consortium name="Ensembl"/>
        </authorList>
    </citation>
    <scope>IDENTIFICATION</scope>
</reference>
<dbReference type="InterPro" id="IPR003598">
    <property type="entry name" value="Ig_sub2"/>
</dbReference>
<accession>A0AAY4CAM3</accession>
<dbReference type="AlphaFoldDB" id="A0AAY4CAM3"/>
<evidence type="ECO:0000256" key="2">
    <source>
        <dbReference type="ARBA" id="ARBA00023157"/>
    </source>
</evidence>
<dbReference type="GO" id="GO:0006955">
    <property type="term" value="P:immune response"/>
    <property type="evidence" value="ECO:0007669"/>
    <property type="project" value="TreeGrafter"/>
</dbReference>
<evidence type="ECO:0000313" key="5">
    <source>
        <dbReference type="Proteomes" id="UP000694580"/>
    </source>
</evidence>
<evidence type="ECO:0000259" key="3">
    <source>
        <dbReference type="PROSITE" id="PS50835"/>
    </source>
</evidence>
<organism evidence="4 5">
    <name type="scientific">Denticeps clupeoides</name>
    <name type="common">denticle herring</name>
    <dbReference type="NCBI Taxonomy" id="299321"/>
    <lineage>
        <taxon>Eukaryota</taxon>
        <taxon>Metazoa</taxon>
        <taxon>Chordata</taxon>
        <taxon>Craniata</taxon>
        <taxon>Vertebrata</taxon>
        <taxon>Euteleostomi</taxon>
        <taxon>Actinopterygii</taxon>
        <taxon>Neopterygii</taxon>
        <taxon>Teleostei</taxon>
        <taxon>Clupei</taxon>
        <taxon>Clupeiformes</taxon>
        <taxon>Denticipitoidei</taxon>
        <taxon>Denticipitidae</taxon>
        <taxon>Denticeps</taxon>
    </lineage>
</organism>
<sequence length="108" mass="12535">MKTLNVESKWTKVFSTESVVMKCEIQPGSTYWRYKWYKNGQEVPDPTNGNKYSISRTNKEHSGEYTCQGVHSIRTVTTSGSNVIQLNLFPLTSLYFTYFTLLCRYKPT</sequence>
<dbReference type="PANTHER" id="PTHR11481">
    <property type="entry name" value="IMMUNOGLOBULIN FC RECEPTOR"/>
    <property type="match status" value="1"/>
</dbReference>
<dbReference type="InterPro" id="IPR013783">
    <property type="entry name" value="Ig-like_fold"/>
</dbReference>
<keyword evidence="2" id="KW-1015">Disulfide bond</keyword>
<keyword evidence="5" id="KW-1185">Reference proteome</keyword>
<protein>
    <recommendedName>
        <fullName evidence="3">Ig-like domain-containing protein</fullName>
    </recommendedName>
</protein>
<dbReference type="InterPro" id="IPR036179">
    <property type="entry name" value="Ig-like_dom_sf"/>
</dbReference>
<proteinExistence type="predicted"/>
<dbReference type="Gene3D" id="2.60.40.10">
    <property type="entry name" value="Immunoglobulins"/>
    <property type="match status" value="1"/>
</dbReference>
<feature type="domain" description="Ig-like" evidence="3">
    <location>
        <begin position="17"/>
        <end position="79"/>
    </location>
</feature>
<dbReference type="InterPro" id="IPR007110">
    <property type="entry name" value="Ig-like_dom"/>
</dbReference>
<dbReference type="GO" id="GO:0007166">
    <property type="term" value="P:cell surface receptor signaling pathway"/>
    <property type="evidence" value="ECO:0007669"/>
    <property type="project" value="TreeGrafter"/>
</dbReference>
<dbReference type="GeneTree" id="ENSGT01120000272530"/>
<dbReference type="GO" id="GO:0004888">
    <property type="term" value="F:transmembrane signaling receptor activity"/>
    <property type="evidence" value="ECO:0007669"/>
    <property type="project" value="TreeGrafter"/>
</dbReference>
<evidence type="ECO:0000256" key="1">
    <source>
        <dbReference type="ARBA" id="ARBA00022729"/>
    </source>
</evidence>
<dbReference type="Pfam" id="PF13895">
    <property type="entry name" value="Ig_2"/>
    <property type="match status" value="1"/>
</dbReference>
<dbReference type="PANTHER" id="PTHR11481:SF64">
    <property type="entry name" value="FC RECEPTOR-LIKE PROTEIN 4"/>
    <property type="match status" value="1"/>
</dbReference>
<reference evidence="4 5" key="1">
    <citation type="submission" date="2020-06" db="EMBL/GenBank/DDBJ databases">
        <authorList>
            <consortium name="Wellcome Sanger Institute Data Sharing"/>
        </authorList>
    </citation>
    <scope>NUCLEOTIDE SEQUENCE [LARGE SCALE GENOMIC DNA]</scope>
</reference>
<dbReference type="SUPFAM" id="SSF48726">
    <property type="entry name" value="Immunoglobulin"/>
    <property type="match status" value="1"/>
</dbReference>
<dbReference type="InterPro" id="IPR050488">
    <property type="entry name" value="Ig_Fc_receptor"/>
</dbReference>
<dbReference type="SMART" id="SM00408">
    <property type="entry name" value="IGc2"/>
    <property type="match status" value="1"/>
</dbReference>
<name>A0AAY4CAM3_9TELE</name>
<dbReference type="Ensembl" id="ENSDCDT00010037595.1">
    <property type="protein sequence ID" value="ENSDCDP00010030245.1"/>
    <property type="gene ID" value="ENSDCDG00010019424.1"/>
</dbReference>
<dbReference type="Proteomes" id="UP000694580">
    <property type="component" value="Chromosome 10"/>
</dbReference>
<evidence type="ECO:0000313" key="4">
    <source>
        <dbReference type="Ensembl" id="ENSDCDP00010030245.1"/>
    </source>
</evidence>
<dbReference type="InterPro" id="IPR003599">
    <property type="entry name" value="Ig_sub"/>
</dbReference>
<reference evidence="4" key="3">
    <citation type="submission" date="2025-09" db="UniProtKB">
        <authorList>
            <consortium name="Ensembl"/>
        </authorList>
    </citation>
    <scope>IDENTIFICATION</scope>
</reference>